<reference evidence="2" key="1">
    <citation type="journal article" date="2012" name="Nat. Biotechnol.">
        <title>Reference genome sequence of the model plant Setaria.</title>
        <authorList>
            <person name="Bennetzen J.L."/>
            <person name="Schmutz J."/>
            <person name="Wang H."/>
            <person name="Percifield R."/>
            <person name="Hawkins J."/>
            <person name="Pontaroli A.C."/>
            <person name="Estep M."/>
            <person name="Feng L."/>
            <person name="Vaughn J.N."/>
            <person name="Grimwood J."/>
            <person name="Jenkins J."/>
            <person name="Barry K."/>
            <person name="Lindquist E."/>
            <person name="Hellsten U."/>
            <person name="Deshpande S."/>
            <person name="Wang X."/>
            <person name="Wu X."/>
            <person name="Mitros T."/>
            <person name="Triplett J."/>
            <person name="Yang X."/>
            <person name="Ye C.Y."/>
            <person name="Mauro-Herrera M."/>
            <person name="Wang L."/>
            <person name="Li P."/>
            <person name="Sharma M."/>
            <person name="Sharma R."/>
            <person name="Ronald P.C."/>
            <person name="Panaud O."/>
            <person name="Kellogg E.A."/>
            <person name="Brutnell T.P."/>
            <person name="Doust A.N."/>
            <person name="Tuskan G.A."/>
            <person name="Rokhsar D."/>
            <person name="Devos K.M."/>
        </authorList>
    </citation>
    <scope>NUCLEOTIDE SEQUENCE [LARGE SCALE GENOMIC DNA]</scope>
    <source>
        <strain evidence="2">cv. Yugu1</strain>
    </source>
</reference>
<dbReference type="Proteomes" id="UP000004995">
    <property type="component" value="Unassembled WGS sequence"/>
</dbReference>
<evidence type="ECO:0000313" key="1">
    <source>
        <dbReference type="EnsemblPlants" id="KQK92133"/>
    </source>
</evidence>
<dbReference type="HOGENOM" id="CLU_2188551_0_0_1"/>
<accession>K4AGY0</accession>
<dbReference type="InParanoid" id="K4AGY0"/>
<proteinExistence type="predicted"/>
<evidence type="ECO:0000313" key="2">
    <source>
        <dbReference type="Proteomes" id="UP000004995"/>
    </source>
</evidence>
<dbReference type="AlphaFoldDB" id="K4AGY0"/>
<name>K4AGY0_SETIT</name>
<protein>
    <submittedName>
        <fullName evidence="1">Uncharacterized protein</fullName>
    </submittedName>
</protein>
<dbReference type="EMBL" id="AGNK02006094">
    <property type="status" value="NOT_ANNOTATED_CDS"/>
    <property type="molecule type" value="Genomic_DNA"/>
</dbReference>
<dbReference type="EnsemblPlants" id="KQK92133">
    <property type="protein sequence ID" value="KQK92133"/>
    <property type="gene ID" value="SETIT_038137mg"/>
</dbReference>
<dbReference type="Gramene" id="KQK92133">
    <property type="protein sequence ID" value="KQK92133"/>
    <property type="gene ID" value="SETIT_038137mg"/>
</dbReference>
<organism evidence="1 2">
    <name type="scientific">Setaria italica</name>
    <name type="common">Foxtail millet</name>
    <name type="synonym">Panicum italicum</name>
    <dbReference type="NCBI Taxonomy" id="4555"/>
    <lineage>
        <taxon>Eukaryota</taxon>
        <taxon>Viridiplantae</taxon>
        <taxon>Streptophyta</taxon>
        <taxon>Embryophyta</taxon>
        <taxon>Tracheophyta</taxon>
        <taxon>Spermatophyta</taxon>
        <taxon>Magnoliopsida</taxon>
        <taxon>Liliopsida</taxon>
        <taxon>Poales</taxon>
        <taxon>Poaceae</taxon>
        <taxon>PACMAD clade</taxon>
        <taxon>Panicoideae</taxon>
        <taxon>Panicodae</taxon>
        <taxon>Paniceae</taxon>
        <taxon>Cenchrinae</taxon>
        <taxon>Setaria</taxon>
    </lineage>
</organism>
<reference evidence="1" key="2">
    <citation type="submission" date="2018-08" db="UniProtKB">
        <authorList>
            <consortium name="EnsemblPlants"/>
        </authorList>
    </citation>
    <scope>IDENTIFICATION</scope>
    <source>
        <strain evidence="1">Yugu1</strain>
    </source>
</reference>
<sequence length="109" mass="12607">MYCHHPAFWVNRRACTLHICLKTVHQTFFGHTVDDSSCFVFHVNETMLINPFHVTISKTISNSTFQIKPSRQVNHFRYIMIHGCIEDNHISSLTVASNSTGVTFVFFEM</sequence>
<keyword evidence="2" id="KW-1185">Reference proteome</keyword>